<accession>A0A9X2P6L7</accession>
<keyword evidence="8" id="KW-1185">Reference proteome</keyword>
<dbReference type="GO" id="GO:0004553">
    <property type="term" value="F:hydrolase activity, hydrolyzing O-glycosyl compounds"/>
    <property type="evidence" value="ECO:0007669"/>
    <property type="project" value="InterPro"/>
</dbReference>
<reference evidence="7" key="1">
    <citation type="submission" date="2022-08" db="EMBL/GenBank/DDBJ databases">
        <authorList>
            <person name="Zhang D."/>
        </authorList>
    </citation>
    <scope>NUCLEOTIDE SEQUENCE</scope>
    <source>
        <strain evidence="7">XJ19-11</strain>
    </source>
</reference>
<evidence type="ECO:0000259" key="6">
    <source>
        <dbReference type="Pfam" id="PF02837"/>
    </source>
</evidence>
<dbReference type="InterPro" id="IPR006102">
    <property type="entry name" value="Ig-like_GH2"/>
</dbReference>
<evidence type="ECO:0000259" key="4">
    <source>
        <dbReference type="Pfam" id="PF00703"/>
    </source>
</evidence>
<evidence type="ECO:0000256" key="3">
    <source>
        <dbReference type="ARBA" id="ARBA00023295"/>
    </source>
</evidence>
<dbReference type="InterPro" id="IPR013783">
    <property type="entry name" value="Ig-like_fold"/>
</dbReference>
<dbReference type="Gene3D" id="3.20.20.80">
    <property type="entry name" value="Glycosidases"/>
    <property type="match status" value="1"/>
</dbReference>
<keyword evidence="3" id="KW-0326">Glycosidase</keyword>
<gene>
    <name evidence="7" type="ORF">NU887_12100</name>
</gene>
<dbReference type="Pfam" id="PF02836">
    <property type="entry name" value="Glyco_hydro_2_C"/>
    <property type="match status" value="1"/>
</dbReference>
<dbReference type="Gene3D" id="2.60.40.10">
    <property type="entry name" value="Immunoglobulins"/>
    <property type="match status" value="1"/>
</dbReference>
<dbReference type="InterPro" id="IPR036156">
    <property type="entry name" value="Beta-gal/glucu_dom_sf"/>
</dbReference>
<dbReference type="InterPro" id="IPR051913">
    <property type="entry name" value="GH2_Domain-Containing"/>
</dbReference>
<feature type="domain" description="Glycoside hydrolase family 2 immunoglobulin-like beta-sandwich" evidence="4">
    <location>
        <begin position="204"/>
        <end position="294"/>
    </location>
</feature>
<dbReference type="PANTHER" id="PTHR42732:SF2">
    <property type="entry name" value="BETA-MANNOSIDASE"/>
    <property type="match status" value="1"/>
</dbReference>
<dbReference type="InterPro" id="IPR006104">
    <property type="entry name" value="Glyco_hydro_2_N"/>
</dbReference>
<dbReference type="EMBL" id="JANSUY010000010">
    <property type="protein sequence ID" value="MCR9015781.1"/>
    <property type="molecule type" value="Genomic_DNA"/>
</dbReference>
<keyword evidence="2" id="KW-0378">Hydrolase</keyword>
<dbReference type="InterPro" id="IPR006103">
    <property type="entry name" value="Glyco_hydro_2_cat"/>
</dbReference>
<evidence type="ECO:0000313" key="8">
    <source>
        <dbReference type="Proteomes" id="UP001142175"/>
    </source>
</evidence>
<dbReference type="SUPFAM" id="SSF51445">
    <property type="entry name" value="(Trans)glycosidases"/>
    <property type="match status" value="1"/>
</dbReference>
<feature type="domain" description="Glycoside hydrolase family 2 catalytic" evidence="5">
    <location>
        <begin position="342"/>
        <end position="469"/>
    </location>
</feature>
<evidence type="ECO:0000313" key="7">
    <source>
        <dbReference type="EMBL" id="MCR9015781.1"/>
    </source>
</evidence>
<protein>
    <submittedName>
        <fullName evidence="7">Beta-galactosidase</fullName>
    </submittedName>
</protein>
<sequence length="602" mass="68294">MFLLGSYSPSFAQQINTKPILSPWAENVDSNAPHPEYPRPQMVRGSWRNLNGQWDYAILEKGNGAPVTFDGKITVPFPVESYLSGVTKAVGAEKELWYDKVIQVSNTERKGKVLLHFGAVDWESEVFVNGKSVGKHQGGYDPFSFDITDFLAKGVDQKITVRVWDPSDKGPQPRGKQVNQPRGIWYTPVTGIWQTVWLEFVPTTYITHIKTTPDWDSGTFQFSINANTSDPTLTYKITAMDKGVKVAESTEGFGKESILKIPNPISWSLENPHLYDFEISLLKGKKVIDKVTSYGALRKVSIVYDSKGMQRFALNDQEVFHYGPLDQGWWPDGLYTAPTDEALAFDIIKTKELGFNMIRKHVKVEPARWYYHCDKMGIMVWQDMPSGDMGNRWEQKLGVIGKGTDRERTPESEAIYKKEWKAIIDANYNFPSIVVWVPFNEAWGQFKTHEISDWTKSYDPTRLVNSASGGNFELKGAKIAGDILDVHNYPDPVMPSAELFGKIQILVLGEFGGLGLPVEGHTWQEKDNWGYQSFKSKEELLDRYKILMKDLKDLIPMGLAAAVYTQTTDVEIETNGILTYDRKVIKMPVDVLKKLHSELYKK</sequence>
<comment type="similarity">
    <text evidence="1">Belongs to the glycosyl hydrolase 2 family.</text>
</comment>
<dbReference type="SUPFAM" id="SSF49303">
    <property type="entry name" value="beta-Galactosidase/glucuronidase domain"/>
    <property type="match status" value="1"/>
</dbReference>
<dbReference type="AlphaFoldDB" id="A0A9X2P6L7"/>
<evidence type="ECO:0000256" key="2">
    <source>
        <dbReference type="ARBA" id="ARBA00022801"/>
    </source>
</evidence>
<comment type="caution">
    <text evidence="7">The sequence shown here is derived from an EMBL/GenBank/DDBJ whole genome shotgun (WGS) entry which is preliminary data.</text>
</comment>
<dbReference type="SUPFAM" id="SSF49785">
    <property type="entry name" value="Galactose-binding domain-like"/>
    <property type="match status" value="1"/>
</dbReference>
<organism evidence="7 8">
    <name type="scientific">Aquiflexum gelatinilyticum</name>
    <dbReference type="NCBI Taxonomy" id="2961943"/>
    <lineage>
        <taxon>Bacteria</taxon>
        <taxon>Pseudomonadati</taxon>
        <taxon>Bacteroidota</taxon>
        <taxon>Cytophagia</taxon>
        <taxon>Cytophagales</taxon>
        <taxon>Cyclobacteriaceae</taxon>
        <taxon>Aquiflexum</taxon>
    </lineage>
</organism>
<name>A0A9X2P6L7_9BACT</name>
<dbReference type="Pfam" id="PF00703">
    <property type="entry name" value="Glyco_hydro_2"/>
    <property type="match status" value="1"/>
</dbReference>
<proteinExistence type="inferred from homology"/>
<dbReference type="PANTHER" id="PTHR42732">
    <property type="entry name" value="BETA-GALACTOSIDASE"/>
    <property type="match status" value="1"/>
</dbReference>
<dbReference type="Pfam" id="PF02837">
    <property type="entry name" value="Glyco_hydro_2_N"/>
    <property type="match status" value="1"/>
</dbReference>
<dbReference type="Gene3D" id="2.60.120.260">
    <property type="entry name" value="Galactose-binding domain-like"/>
    <property type="match status" value="1"/>
</dbReference>
<dbReference type="Proteomes" id="UP001142175">
    <property type="component" value="Unassembled WGS sequence"/>
</dbReference>
<dbReference type="InterPro" id="IPR017853">
    <property type="entry name" value="GH"/>
</dbReference>
<evidence type="ECO:0000259" key="5">
    <source>
        <dbReference type="Pfam" id="PF02836"/>
    </source>
</evidence>
<feature type="domain" description="Glycosyl hydrolases family 2 sugar binding" evidence="6">
    <location>
        <begin position="95"/>
        <end position="167"/>
    </location>
</feature>
<evidence type="ECO:0000256" key="1">
    <source>
        <dbReference type="ARBA" id="ARBA00007401"/>
    </source>
</evidence>
<dbReference type="GO" id="GO:0005975">
    <property type="term" value="P:carbohydrate metabolic process"/>
    <property type="evidence" value="ECO:0007669"/>
    <property type="project" value="InterPro"/>
</dbReference>
<dbReference type="InterPro" id="IPR008979">
    <property type="entry name" value="Galactose-bd-like_sf"/>
</dbReference>